<sequence length="209" mass="23479">MYIPKFNAEHNIPEMHALLRAHPLATLVTMHPSGLFASHIPMVIHSEESENGVLRGHLARANAQWEDFDASVEALAIFTGHDHYISPSWYPSKAENHRSVPTWNYSVVHAYGTLRVIEDASWLRAHLAALTHQHEQQFAAPWTLEDAAPDYIDALIRGIVGLEITITRLEGKRKLSQNRDERDRNGVIAGLDAMATPESHAISEEMRKA</sequence>
<dbReference type="InterPro" id="IPR012349">
    <property type="entry name" value="Split_barrel_FMN-bd"/>
</dbReference>
<dbReference type="EMBL" id="FNVA01000004">
    <property type="protein sequence ID" value="SEG37376.1"/>
    <property type="molecule type" value="Genomic_DNA"/>
</dbReference>
<organism evidence="1 2">
    <name type="scientific">Bryocella elongata</name>
    <dbReference type="NCBI Taxonomy" id="863522"/>
    <lineage>
        <taxon>Bacteria</taxon>
        <taxon>Pseudomonadati</taxon>
        <taxon>Acidobacteriota</taxon>
        <taxon>Terriglobia</taxon>
        <taxon>Terriglobales</taxon>
        <taxon>Acidobacteriaceae</taxon>
        <taxon>Bryocella</taxon>
    </lineage>
</organism>
<dbReference type="PANTHER" id="PTHR35802:SF1">
    <property type="entry name" value="PROTEASE SYNTHASE AND SPORULATION PROTEIN PAI 2"/>
    <property type="match status" value="1"/>
</dbReference>
<dbReference type="Proteomes" id="UP000236728">
    <property type="component" value="Unassembled WGS sequence"/>
</dbReference>
<gene>
    <name evidence="1" type="ORF">SAMN05421819_2749</name>
</gene>
<accession>A0A1H5ZPQ5</accession>
<name>A0A1H5ZPQ5_9BACT</name>
<keyword evidence="2" id="KW-1185">Reference proteome</keyword>
<dbReference type="Gene3D" id="2.30.110.10">
    <property type="entry name" value="Electron Transport, Fmn-binding Protein, Chain A"/>
    <property type="match status" value="1"/>
</dbReference>
<evidence type="ECO:0000313" key="1">
    <source>
        <dbReference type="EMBL" id="SEG37376.1"/>
    </source>
</evidence>
<dbReference type="SUPFAM" id="SSF50475">
    <property type="entry name" value="FMN-binding split barrel"/>
    <property type="match status" value="1"/>
</dbReference>
<dbReference type="Pfam" id="PF04299">
    <property type="entry name" value="FMN_bind_2"/>
    <property type="match status" value="1"/>
</dbReference>
<proteinExistence type="predicted"/>
<protein>
    <submittedName>
        <fullName evidence="1">Negative transcriptional regulator, PaiB family</fullName>
    </submittedName>
</protein>
<dbReference type="OrthoDB" id="9794948at2"/>
<reference evidence="1 2" key="1">
    <citation type="submission" date="2016-10" db="EMBL/GenBank/DDBJ databases">
        <authorList>
            <person name="de Groot N.N."/>
        </authorList>
    </citation>
    <scope>NUCLEOTIDE SEQUENCE [LARGE SCALE GENOMIC DNA]</scope>
    <source>
        <strain evidence="1 2">DSM 22489</strain>
    </source>
</reference>
<dbReference type="RefSeq" id="WP_103933613.1">
    <property type="nucleotide sequence ID" value="NZ_FNVA01000004.1"/>
</dbReference>
<dbReference type="InterPro" id="IPR007396">
    <property type="entry name" value="TR_PAI2-type"/>
</dbReference>
<dbReference type="PIRSF" id="PIRSF010372">
    <property type="entry name" value="PaiB"/>
    <property type="match status" value="1"/>
</dbReference>
<evidence type="ECO:0000313" key="2">
    <source>
        <dbReference type="Proteomes" id="UP000236728"/>
    </source>
</evidence>
<dbReference type="PANTHER" id="PTHR35802">
    <property type="entry name" value="PROTEASE SYNTHASE AND SPORULATION PROTEIN PAI 2"/>
    <property type="match status" value="1"/>
</dbReference>
<dbReference type="AlphaFoldDB" id="A0A1H5ZPQ5"/>